<evidence type="ECO:0000256" key="6">
    <source>
        <dbReference type="RuleBase" id="RU366034"/>
    </source>
</evidence>
<reference evidence="7 8" key="1">
    <citation type="journal article" date="2018" name="Biotechnol. Biofuels">
        <title>Integrative visual omics of the white-rot fungus Polyporus brumalis exposes the biotechnological potential of its oxidative enzymes for delignifying raw plant biomass.</title>
        <authorList>
            <person name="Miyauchi S."/>
            <person name="Rancon A."/>
            <person name="Drula E."/>
            <person name="Hage H."/>
            <person name="Chaduli D."/>
            <person name="Favel A."/>
            <person name="Grisel S."/>
            <person name="Henrissat B."/>
            <person name="Herpoel-Gimbert I."/>
            <person name="Ruiz-Duenas F.J."/>
            <person name="Chevret D."/>
            <person name="Hainaut M."/>
            <person name="Lin J."/>
            <person name="Wang M."/>
            <person name="Pangilinan J."/>
            <person name="Lipzen A."/>
            <person name="Lesage-Meessen L."/>
            <person name="Navarro D."/>
            <person name="Riley R."/>
            <person name="Grigoriev I.V."/>
            <person name="Zhou S."/>
            <person name="Raouche S."/>
            <person name="Rosso M.N."/>
        </authorList>
    </citation>
    <scope>NUCLEOTIDE SEQUENCE [LARGE SCALE GENOMIC DNA]</scope>
    <source>
        <strain evidence="7 8">BRFM 1820</strain>
    </source>
</reference>
<comment type="similarity">
    <text evidence="2 6">Belongs to the terpene synthase family.</text>
</comment>
<evidence type="ECO:0000256" key="3">
    <source>
        <dbReference type="ARBA" id="ARBA00022723"/>
    </source>
</evidence>
<protein>
    <recommendedName>
        <fullName evidence="6">Terpene synthase</fullName>
        <ecNumber evidence="6">4.2.3.-</ecNumber>
    </recommendedName>
</protein>
<dbReference type="EMBL" id="KZ857432">
    <property type="protein sequence ID" value="RDX45980.1"/>
    <property type="molecule type" value="Genomic_DNA"/>
</dbReference>
<evidence type="ECO:0000313" key="8">
    <source>
        <dbReference type="Proteomes" id="UP000256964"/>
    </source>
</evidence>
<dbReference type="EC" id="4.2.3.-" evidence="6"/>
<dbReference type="Pfam" id="PF19086">
    <property type="entry name" value="Terpene_syn_C_2"/>
    <property type="match status" value="1"/>
</dbReference>
<sequence length="300" mass="33895">MGSIRIPNFPAFCSPHFDLRCNTHCRSISLSSEKWALSGSLSLDAEEEARLPGARLGLLAALCFPTCDAGQLLAITKWLIVLTHWTDRPRSLYADEEIFDPIWAKSFRPATRRDWQKRFQRHLAAFRLGRAITARDAADGIVPDLESHISTLRDACGVEMLLDLISYADGLNIPPQVFEHPTLQRLRRDAADIIAWATDIAAYAQHPHTSNLVTVVMTERRYTAQGAVHFAGNMVKDTMCNFLENEALVPVFGDWDEDVRAYINGLRHCIIGYVHWLYETDRFFGETGEDVRSSGWVFVS</sequence>
<keyword evidence="3 6" id="KW-0479">Metal-binding</keyword>
<accession>A0A371D0A9</accession>
<comment type="cofactor">
    <cofactor evidence="1 6">
        <name>Mg(2+)</name>
        <dbReference type="ChEBI" id="CHEBI:18420"/>
    </cofactor>
</comment>
<evidence type="ECO:0000313" key="7">
    <source>
        <dbReference type="EMBL" id="RDX45980.1"/>
    </source>
</evidence>
<proteinExistence type="inferred from homology"/>
<dbReference type="InterPro" id="IPR034686">
    <property type="entry name" value="Terpene_cyclase-like_2"/>
</dbReference>
<dbReference type="SUPFAM" id="SSF48576">
    <property type="entry name" value="Terpenoid synthases"/>
    <property type="match status" value="1"/>
</dbReference>
<dbReference type="GO" id="GO:0008299">
    <property type="term" value="P:isoprenoid biosynthetic process"/>
    <property type="evidence" value="ECO:0007669"/>
    <property type="project" value="UniProtKB-ARBA"/>
</dbReference>
<dbReference type="InterPro" id="IPR008949">
    <property type="entry name" value="Isoprenoid_synthase_dom_sf"/>
</dbReference>
<evidence type="ECO:0000256" key="4">
    <source>
        <dbReference type="ARBA" id="ARBA00022842"/>
    </source>
</evidence>
<dbReference type="Gene3D" id="1.10.600.10">
    <property type="entry name" value="Farnesyl Diphosphate Synthase"/>
    <property type="match status" value="1"/>
</dbReference>
<name>A0A371D0A9_9APHY</name>
<dbReference type="GO" id="GO:0010333">
    <property type="term" value="F:terpene synthase activity"/>
    <property type="evidence" value="ECO:0007669"/>
    <property type="project" value="InterPro"/>
</dbReference>
<evidence type="ECO:0000256" key="1">
    <source>
        <dbReference type="ARBA" id="ARBA00001946"/>
    </source>
</evidence>
<dbReference type="PANTHER" id="PTHR35201:SF4">
    <property type="entry name" value="BETA-PINACENE SYNTHASE-RELATED"/>
    <property type="match status" value="1"/>
</dbReference>
<dbReference type="PANTHER" id="PTHR35201">
    <property type="entry name" value="TERPENE SYNTHASE"/>
    <property type="match status" value="1"/>
</dbReference>
<dbReference type="Proteomes" id="UP000256964">
    <property type="component" value="Unassembled WGS sequence"/>
</dbReference>
<dbReference type="GO" id="GO:0046872">
    <property type="term" value="F:metal ion binding"/>
    <property type="evidence" value="ECO:0007669"/>
    <property type="project" value="UniProtKB-KW"/>
</dbReference>
<organism evidence="7 8">
    <name type="scientific">Lentinus brumalis</name>
    <dbReference type="NCBI Taxonomy" id="2498619"/>
    <lineage>
        <taxon>Eukaryota</taxon>
        <taxon>Fungi</taxon>
        <taxon>Dikarya</taxon>
        <taxon>Basidiomycota</taxon>
        <taxon>Agaricomycotina</taxon>
        <taxon>Agaricomycetes</taxon>
        <taxon>Polyporales</taxon>
        <taxon>Polyporaceae</taxon>
        <taxon>Lentinus</taxon>
    </lineage>
</organism>
<evidence type="ECO:0000256" key="5">
    <source>
        <dbReference type="ARBA" id="ARBA00023239"/>
    </source>
</evidence>
<keyword evidence="5 6" id="KW-0456">Lyase</keyword>
<dbReference type="AlphaFoldDB" id="A0A371D0A9"/>
<gene>
    <name evidence="7" type="ORF">OH76DRAFT_917921</name>
</gene>
<keyword evidence="4 6" id="KW-0460">Magnesium</keyword>
<keyword evidence="8" id="KW-1185">Reference proteome</keyword>
<evidence type="ECO:0000256" key="2">
    <source>
        <dbReference type="ARBA" id="ARBA00006333"/>
    </source>
</evidence>
<dbReference type="OrthoDB" id="2861623at2759"/>